<protein>
    <submittedName>
        <fullName evidence="2">Uncharacterized protein</fullName>
    </submittedName>
</protein>
<feature type="transmembrane region" description="Helical" evidence="1">
    <location>
        <begin position="6"/>
        <end position="26"/>
    </location>
</feature>
<keyword evidence="3" id="KW-1185">Reference proteome</keyword>
<comment type="caution">
    <text evidence="2">The sequence shown here is derived from an EMBL/GenBank/DDBJ whole genome shotgun (WGS) entry which is preliminary data.</text>
</comment>
<evidence type="ECO:0000313" key="3">
    <source>
        <dbReference type="Proteomes" id="UP000016662"/>
    </source>
</evidence>
<sequence>MHIGDAFESCGVVVVLAAFIHFQFYAKVSLSVSVENGCGLVAVFLDFVLKLVEASFAVGQVAVPADNAFRNDLSAGFAAVVVGIKAVLTKAGVFIGDAVLFPDGFAAMVTGDAVFLDTIVAEQFIVYRCAFFLHKHSSAVVANSYFFFHFKFLQKQKFR</sequence>
<proteinExistence type="predicted"/>
<organism evidence="2 3">
    <name type="scientific">Ruminococcus callidus ATCC 27760</name>
    <dbReference type="NCBI Taxonomy" id="411473"/>
    <lineage>
        <taxon>Bacteria</taxon>
        <taxon>Bacillati</taxon>
        <taxon>Bacillota</taxon>
        <taxon>Clostridia</taxon>
        <taxon>Eubacteriales</taxon>
        <taxon>Oscillospiraceae</taxon>
        <taxon>Ruminococcus</taxon>
    </lineage>
</organism>
<dbReference type="AlphaFoldDB" id="U2K748"/>
<evidence type="ECO:0000256" key="1">
    <source>
        <dbReference type="SAM" id="Phobius"/>
    </source>
</evidence>
<reference evidence="2 3" key="1">
    <citation type="submission" date="2013-07" db="EMBL/GenBank/DDBJ databases">
        <authorList>
            <person name="Weinstock G."/>
            <person name="Sodergren E."/>
            <person name="Wylie T."/>
            <person name="Fulton L."/>
            <person name="Fulton R."/>
            <person name="Fronick C."/>
            <person name="O'Laughlin M."/>
            <person name="Godfrey J."/>
            <person name="Miner T."/>
            <person name="Herter B."/>
            <person name="Appelbaum E."/>
            <person name="Cordes M."/>
            <person name="Lek S."/>
            <person name="Wollam A."/>
            <person name="Pepin K.H."/>
            <person name="Palsikar V.B."/>
            <person name="Mitreva M."/>
            <person name="Wilson R.K."/>
        </authorList>
    </citation>
    <scope>NUCLEOTIDE SEQUENCE [LARGE SCALE GENOMIC DNA]</scope>
    <source>
        <strain evidence="2 3">ATCC 27760</strain>
    </source>
</reference>
<gene>
    <name evidence="2" type="ORF">RUMCAL_03167</name>
</gene>
<dbReference type="STRING" id="411473.RUMCAL_03167"/>
<accession>U2K748</accession>
<name>U2K748_9FIRM</name>
<dbReference type="HOGENOM" id="CLU_1659453_0_0_9"/>
<dbReference type="EMBL" id="AWVF01000417">
    <property type="protein sequence ID" value="ERJ88077.1"/>
    <property type="molecule type" value="Genomic_DNA"/>
</dbReference>
<dbReference type="Proteomes" id="UP000016662">
    <property type="component" value="Unassembled WGS sequence"/>
</dbReference>
<evidence type="ECO:0000313" key="2">
    <source>
        <dbReference type="EMBL" id="ERJ88077.1"/>
    </source>
</evidence>
<keyword evidence="1" id="KW-0472">Membrane</keyword>
<keyword evidence="1" id="KW-1133">Transmembrane helix</keyword>
<keyword evidence="1" id="KW-0812">Transmembrane</keyword>